<dbReference type="OrthoDB" id="10015072at2"/>
<keyword evidence="1" id="KW-0812">Transmembrane</keyword>
<dbReference type="Pfam" id="PF19982">
    <property type="entry name" value="DUF6418"/>
    <property type="match status" value="1"/>
</dbReference>
<sequence length="453" mass="51002">MNISVLPGVLLILLSSLLLVLERATGLFGQPAIAAAFFILMVLIYLTNIFIKSREFTISYFYQIFYFIFLLVSAAIVANGAYMIEIAKEGNANGVFWALAIFFITGLEVSRFAYYCSMRNFERLPSPRVHIAVEKGILLAIVFLAIAISFYVLVRYSSPYLLKIERNDFWTAVVPSSLGFVPSLIFQTFFLALSLYWMKDGGDKKLASVIVLSYLFITVFVLGQKMSFAITYTMILGFFIAAHKPDFKISWRVMLVSGLAGLSVLGLLIYSYVIIGRDADFILIRVALQSQLNWSVLDGPEFPWFSTVLASCYLGCQGFDSGADFMSYYYLPEAVYNHYTNTGTGLSGFFPALSIFSLGFPLALVAYMLTSFVMGILQAYLVNHIRRKNIIFSFLVFKIYFAVILFVYAGIQVIFNKPFWLAVLLCMAMLVLLKLFSKQDRGNGDAGFRKVHE</sequence>
<feature type="transmembrane region" description="Helical" evidence="1">
    <location>
        <begin position="205"/>
        <end position="222"/>
    </location>
</feature>
<keyword evidence="4" id="KW-1185">Reference proteome</keyword>
<feature type="domain" description="DUF6418" evidence="2">
    <location>
        <begin position="329"/>
        <end position="416"/>
    </location>
</feature>
<keyword evidence="1" id="KW-0472">Membrane</keyword>
<protein>
    <recommendedName>
        <fullName evidence="2">DUF6418 domain-containing protein</fullName>
    </recommendedName>
</protein>
<feature type="transmembrane region" description="Helical" evidence="1">
    <location>
        <begin position="96"/>
        <end position="116"/>
    </location>
</feature>
<feature type="transmembrane region" description="Helical" evidence="1">
    <location>
        <begin position="255"/>
        <end position="275"/>
    </location>
</feature>
<feature type="transmembrane region" description="Helical" evidence="1">
    <location>
        <begin position="228"/>
        <end position="243"/>
    </location>
</feature>
<reference evidence="4" key="1">
    <citation type="submission" date="2018-03" db="EMBL/GenBank/DDBJ databases">
        <authorList>
            <person name="Navarro De La Torre S."/>
        </authorList>
    </citation>
    <scope>NUCLEOTIDE SEQUENCE [LARGE SCALE GENOMIC DNA]</scope>
    <source>
        <strain evidence="4">EAod3</strain>
    </source>
</reference>
<name>A0A2R8CND5_9GAMM</name>
<organism evidence="3 4">
    <name type="scientific">Kushneria phyllosphaerae</name>
    <dbReference type="NCBI Taxonomy" id="2100822"/>
    <lineage>
        <taxon>Bacteria</taxon>
        <taxon>Pseudomonadati</taxon>
        <taxon>Pseudomonadota</taxon>
        <taxon>Gammaproteobacteria</taxon>
        <taxon>Oceanospirillales</taxon>
        <taxon>Halomonadaceae</taxon>
        <taxon>Kushneria</taxon>
    </lineage>
</organism>
<feature type="transmembrane region" description="Helical" evidence="1">
    <location>
        <begin position="63"/>
        <end position="84"/>
    </location>
</feature>
<evidence type="ECO:0000256" key="1">
    <source>
        <dbReference type="SAM" id="Phobius"/>
    </source>
</evidence>
<accession>A0A2R8CND5</accession>
<evidence type="ECO:0000259" key="2">
    <source>
        <dbReference type="Pfam" id="PF19982"/>
    </source>
</evidence>
<dbReference type="RefSeq" id="WP_133241019.1">
    <property type="nucleotide sequence ID" value="NZ_ONZI01000003.1"/>
</dbReference>
<feature type="transmembrane region" description="Helical" evidence="1">
    <location>
        <begin position="389"/>
        <end position="411"/>
    </location>
</feature>
<feature type="transmembrane region" description="Helical" evidence="1">
    <location>
        <begin position="33"/>
        <end position="51"/>
    </location>
</feature>
<dbReference type="InterPro" id="IPR046303">
    <property type="entry name" value="DUF6418"/>
</dbReference>
<feature type="transmembrane region" description="Helical" evidence="1">
    <location>
        <begin position="349"/>
        <end position="377"/>
    </location>
</feature>
<dbReference type="EMBL" id="ONZI01000003">
    <property type="protein sequence ID" value="SPJ34389.1"/>
    <property type="molecule type" value="Genomic_DNA"/>
</dbReference>
<dbReference type="Proteomes" id="UP000244934">
    <property type="component" value="Unassembled WGS sequence"/>
</dbReference>
<feature type="transmembrane region" description="Helical" evidence="1">
    <location>
        <begin position="178"/>
        <end position="198"/>
    </location>
</feature>
<proteinExistence type="predicted"/>
<dbReference type="AlphaFoldDB" id="A0A2R8CND5"/>
<evidence type="ECO:0000313" key="4">
    <source>
        <dbReference type="Proteomes" id="UP000244934"/>
    </source>
</evidence>
<feature type="transmembrane region" description="Helical" evidence="1">
    <location>
        <begin position="137"/>
        <end position="158"/>
    </location>
</feature>
<feature type="transmembrane region" description="Helical" evidence="1">
    <location>
        <begin position="417"/>
        <end position="436"/>
    </location>
</feature>
<keyword evidence="1" id="KW-1133">Transmembrane helix</keyword>
<evidence type="ECO:0000313" key="3">
    <source>
        <dbReference type="EMBL" id="SPJ34389.1"/>
    </source>
</evidence>
<gene>
    <name evidence="3" type="ORF">KSP9073_02423</name>
</gene>